<sequence length="272" mass="31437">MNIRLVKQEDLDKQLYNSCIHYATNGNIYGYDWFLNATAKEWDVLVEGDKWVSVMPLPRRKNWLGRTYLEQPRLVPELAVYTVKPISPKRIQSFWDAVPEEYRSGELTVEPASVPQKPGRFDVEAAPGTVLFLKDPYETIIGDFSPAYHEGLLRAEDAELRPIGSFKPETFADLWLEVNGKTADNEWTYHAMQRIMYQVLHRSWGGTQAVQDKKGNILAMVFLVYSHSRIFPLYQVETPAGKKVGAMTYLWDNILKMHAERNLKLKREDILV</sequence>
<evidence type="ECO:0000313" key="1">
    <source>
        <dbReference type="EMBL" id="NJC28413.1"/>
    </source>
</evidence>
<dbReference type="EMBL" id="JAATJH010000012">
    <property type="protein sequence ID" value="NJC28413.1"/>
    <property type="molecule type" value="Genomic_DNA"/>
</dbReference>
<organism evidence="1 2">
    <name type="scientific">Neolewinella antarctica</name>
    <dbReference type="NCBI Taxonomy" id="442734"/>
    <lineage>
        <taxon>Bacteria</taxon>
        <taxon>Pseudomonadati</taxon>
        <taxon>Bacteroidota</taxon>
        <taxon>Saprospiria</taxon>
        <taxon>Saprospirales</taxon>
        <taxon>Lewinellaceae</taxon>
        <taxon>Neolewinella</taxon>
    </lineage>
</organism>
<evidence type="ECO:0000313" key="2">
    <source>
        <dbReference type="Proteomes" id="UP000770785"/>
    </source>
</evidence>
<dbReference type="Proteomes" id="UP000770785">
    <property type="component" value="Unassembled WGS sequence"/>
</dbReference>
<reference evidence="1 2" key="1">
    <citation type="submission" date="2020-03" db="EMBL/GenBank/DDBJ databases">
        <title>Genomic Encyclopedia of Type Strains, Phase IV (KMG-IV): sequencing the most valuable type-strain genomes for metagenomic binning, comparative biology and taxonomic classification.</title>
        <authorList>
            <person name="Goeker M."/>
        </authorList>
    </citation>
    <scope>NUCLEOTIDE SEQUENCE [LARGE SCALE GENOMIC DNA]</scope>
    <source>
        <strain evidence="1 2">DSM 105096</strain>
    </source>
</reference>
<dbReference type="RefSeq" id="WP_168040413.1">
    <property type="nucleotide sequence ID" value="NZ_JAATJH010000012.1"/>
</dbReference>
<keyword evidence="2" id="KW-1185">Reference proteome</keyword>
<accession>A0ABX0XI34</accession>
<gene>
    <name evidence="1" type="ORF">GGR27_003936</name>
</gene>
<protein>
    <submittedName>
        <fullName evidence="1">Uncharacterized protein</fullName>
    </submittedName>
</protein>
<proteinExistence type="predicted"/>
<comment type="caution">
    <text evidence="1">The sequence shown here is derived from an EMBL/GenBank/DDBJ whole genome shotgun (WGS) entry which is preliminary data.</text>
</comment>
<name>A0ABX0XI34_9BACT</name>